<name>A0A6A5VSN5_9PLEO</name>
<evidence type="ECO:0000313" key="1">
    <source>
        <dbReference type="EMBL" id="KAF1980374.1"/>
    </source>
</evidence>
<dbReference type="AlphaFoldDB" id="A0A6A5VSN5"/>
<dbReference type="Proteomes" id="UP000800036">
    <property type="component" value="Unassembled WGS sequence"/>
</dbReference>
<organism evidence="1 2">
    <name type="scientific">Bimuria novae-zelandiae CBS 107.79</name>
    <dbReference type="NCBI Taxonomy" id="1447943"/>
    <lineage>
        <taxon>Eukaryota</taxon>
        <taxon>Fungi</taxon>
        <taxon>Dikarya</taxon>
        <taxon>Ascomycota</taxon>
        <taxon>Pezizomycotina</taxon>
        <taxon>Dothideomycetes</taxon>
        <taxon>Pleosporomycetidae</taxon>
        <taxon>Pleosporales</taxon>
        <taxon>Massarineae</taxon>
        <taxon>Didymosphaeriaceae</taxon>
        <taxon>Bimuria</taxon>
    </lineage>
</organism>
<dbReference type="OrthoDB" id="109543at2759"/>
<evidence type="ECO:0000313" key="2">
    <source>
        <dbReference type="Proteomes" id="UP000800036"/>
    </source>
</evidence>
<accession>A0A6A5VSN5</accession>
<protein>
    <submittedName>
        <fullName evidence="1">Uncharacterized protein</fullName>
    </submittedName>
</protein>
<dbReference type="EMBL" id="ML976656">
    <property type="protein sequence ID" value="KAF1980374.1"/>
    <property type="molecule type" value="Genomic_DNA"/>
</dbReference>
<sequence>MFLKLFSSAARPPGKTLAQIREEFFDTHSAPPPGVSAVMADRVRAIHSIDSFPKFLAAMGIADMPAKLEFTAFLRRTIADSMNAGYSCMPMSQSQLYASAGAGAHGGALTGGAAKPAVGHLVPAYGAPTGLRQVHLLPSIGSRRWSRWRSEGSLKVGSAKIDGL</sequence>
<proteinExistence type="predicted"/>
<keyword evidence="2" id="KW-1185">Reference proteome</keyword>
<gene>
    <name evidence="1" type="ORF">BU23DRAFT_548527</name>
</gene>
<reference evidence="1" key="1">
    <citation type="journal article" date="2020" name="Stud. Mycol.">
        <title>101 Dothideomycetes genomes: a test case for predicting lifestyles and emergence of pathogens.</title>
        <authorList>
            <person name="Haridas S."/>
            <person name="Albert R."/>
            <person name="Binder M."/>
            <person name="Bloem J."/>
            <person name="Labutti K."/>
            <person name="Salamov A."/>
            <person name="Andreopoulos B."/>
            <person name="Baker S."/>
            <person name="Barry K."/>
            <person name="Bills G."/>
            <person name="Bluhm B."/>
            <person name="Cannon C."/>
            <person name="Castanera R."/>
            <person name="Culley D."/>
            <person name="Daum C."/>
            <person name="Ezra D."/>
            <person name="Gonzalez J."/>
            <person name="Henrissat B."/>
            <person name="Kuo A."/>
            <person name="Liang C."/>
            <person name="Lipzen A."/>
            <person name="Lutzoni F."/>
            <person name="Magnuson J."/>
            <person name="Mondo S."/>
            <person name="Nolan M."/>
            <person name="Ohm R."/>
            <person name="Pangilinan J."/>
            <person name="Park H.-J."/>
            <person name="Ramirez L."/>
            <person name="Alfaro M."/>
            <person name="Sun H."/>
            <person name="Tritt A."/>
            <person name="Yoshinaga Y."/>
            <person name="Zwiers L.-H."/>
            <person name="Turgeon B."/>
            <person name="Goodwin S."/>
            <person name="Spatafora J."/>
            <person name="Crous P."/>
            <person name="Grigoriev I."/>
        </authorList>
    </citation>
    <scope>NUCLEOTIDE SEQUENCE</scope>
    <source>
        <strain evidence="1">CBS 107.79</strain>
    </source>
</reference>